<keyword evidence="6" id="KW-0862">Zinc</keyword>
<evidence type="ECO:0000256" key="8">
    <source>
        <dbReference type="RuleBase" id="RU004447"/>
    </source>
</evidence>
<evidence type="ECO:0000256" key="9">
    <source>
        <dbReference type="SAM" id="SignalP"/>
    </source>
</evidence>
<dbReference type="Pfam" id="PF00675">
    <property type="entry name" value="Peptidase_M16"/>
    <property type="match status" value="1"/>
</dbReference>
<evidence type="ECO:0000256" key="5">
    <source>
        <dbReference type="ARBA" id="ARBA00022801"/>
    </source>
</evidence>
<dbReference type="EMBL" id="FXYE01000002">
    <property type="protein sequence ID" value="SMX46237.1"/>
    <property type="molecule type" value="Genomic_DNA"/>
</dbReference>
<evidence type="ECO:0000256" key="7">
    <source>
        <dbReference type="ARBA" id="ARBA00023049"/>
    </source>
</evidence>
<keyword evidence="9" id="KW-0732">Signal</keyword>
<dbReference type="RefSeq" id="WP_093968083.1">
    <property type="nucleotide sequence ID" value="NZ_FXYE01000002.1"/>
</dbReference>
<evidence type="ECO:0000256" key="3">
    <source>
        <dbReference type="ARBA" id="ARBA00022670"/>
    </source>
</evidence>
<evidence type="ECO:0000256" key="1">
    <source>
        <dbReference type="ARBA" id="ARBA00001947"/>
    </source>
</evidence>
<comment type="cofactor">
    <cofactor evidence="1">
        <name>Zn(2+)</name>
        <dbReference type="ChEBI" id="CHEBI:29105"/>
    </cofactor>
</comment>
<evidence type="ECO:0000313" key="13">
    <source>
        <dbReference type="Proteomes" id="UP000202922"/>
    </source>
</evidence>
<name>A0A238KU51_9RHOB</name>
<dbReference type="GO" id="GO:0004222">
    <property type="term" value="F:metalloendopeptidase activity"/>
    <property type="evidence" value="ECO:0007669"/>
    <property type="project" value="UniProtKB-EC"/>
</dbReference>
<keyword evidence="3 12" id="KW-0645">Protease</keyword>
<gene>
    <name evidence="12" type="primary">ptrA_2</name>
    <name evidence="12" type="ORF">COL8621_03019</name>
</gene>
<dbReference type="InterPro" id="IPR007863">
    <property type="entry name" value="Peptidase_M16_C"/>
</dbReference>
<dbReference type="PANTHER" id="PTHR43690">
    <property type="entry name" value="NARDILYSIN"/>
    <property type="match status" value="1"/>
</dbReference>
<dbReference type="GO" id="GO:0006508">
    <property type="term" value="P:proteolysis"/>
    <property type="evidence" value="ECO:0007669"/>
    <property type="project" value="UniProtKB-KW"/>
</dbReference>
<feature type="chain" id="PRO_5012421227" evidence="9">
    <location>
        <begin position="22"/>
        <end position="447"/>
    </location>
</feature>
<proteinExistence type="inferred from homology"/>
<comment type="similarity">
    <text evidence="2 8">Belongs to the peptidase M16 family.</text>
</comment>
<keyword evidence="5 12" id="KW-0378">Hydrolase</keyword>
<dbReference type="SUPFAM" id="SSF63411">
    <property type="entry name" value="LuxS/MPP-like metallohydrolase"/>
    <property type="match status" value="2"/>
</dbReference>
<dbReference type="InterPro" id="IPR011765">
    <property type="entry name" value="Pept_M16_N"/>
</dbReference>
<dbReference type="PANTHER" id="PTHR43690:SF17">
    <property type="entry name" value="PROTEIN YHJJ"/>
    <property type="match status" value="1"/>
</dbReference>
<dbReference type="OrthoDB" id="9811314at2"/>
<dbReference type="InterPro" id="IPR011249">
    <property type="entry name" value="Metalloenz_LuxS/M16"/>
</dbReference>
<evidence type="ECO:0000256" key="4">
    <source>
        <dbReference type="ARBA" id="ARBA00022723"/>
    </source>
</evidence>
<keyword evidence="4" id="KW-0479">Metal-binding</keyword>
<keyword evidence="7" id="KW-0482">Metalloprotease</keyword>
<dbReference type="InterPro" id="IPR001431">
    <property type="entry name" value="Pept_M16_Zn_BS"/>
</dbReference>
<organism evidence="12 13">
    <name type="scientific">Actibacterium lipolyticum</name>
    <dbReference type="NCBI Taxonomy" id="1524263"/>
    <lineage>
        <taxon>Bacteria</taxon>
        <taxon>Pseudomonadati</taxon>
        <taxon>Pseudomonadota</taxon>
        <taxon>Alphaproteobacteria</taxon>
        <taxon>Rhodobacterales</taxon>
        <taxon>Roseobacteraceae</taxon>
        <taxon>Actibacterium</taxon>
    </lineage>
</organism>
<protein>
    <submittedName>
        <fullName evidence="12">Protease 3</fullName>
        <ecNumber evidence="12">3.4.24.55</ecNumber>
    </submittedName>
</protein>
<dbReference type="EC" id="3.4.24.55" evidence="12"/>
<dbReference type="Gene3D" id="3.30.830.10">
    <property type="entry name" value="Metalloenzyme, LuxS/M16 peptidase-like"/>
    <property type="match status" value="2"/>
</dbReference>
<dbReference type="GO" id="GO:0046872">
    <property type="term" value="F:metal ion binding"/>
    <property type="evidence" value="ECO:0007669"/>
    <property type="project" value="UniProtKB-KW"/>
</dbReference>
<feature type="domain" description="Peptidase M16 N-terminal" evidence="10">
    <location>
        <begin position="35"/>
        <end position="180"/>
    </location>
</feature>
<evidence type="ECO:0000259" key="10">
    <source>
        <dbReference type="Pfam" id="PF00675"/>
    </source>
</evidence>
<keyword evidence="13" id="KW-1185">Reference proteome</keyword>
<accession>A0A238KU51</accession>
<dbReference type="Pfam" id="PF05193">
    <property type="entry name" value="Peptidase_M16_C"/>
    <property type="match status" value="1"/>
</dbReference>
<feature type="domain" description="Peptidase M16 C-terminal" evidence="11">
    <location>
        <begin position="189"/>
        <end position="372"/>
    </location>
</feature>
<dbReference type="InterPro" id="IPR050626">
    <property type="entry name" value="Peptidase_M16"/>
</dbReference>
<evidence type="ECO:0000313" key="12">
    <source>
        <dbReference type="EMBL" id="SMX46237.1"/>
    </source>
</evidence>
<evidence type="ECO:0000259" key="11">
    <source>
        <dbReference type="Pfam" id="PF05193"/>
    </source>
</evidence>
<reference evidence="13" key="1">
    <citation type="submission" date="2017-05" db="EMBL/GenBank/DDBJ databases">
        <authorList>
            <person name="Rodrigo-Torres L."/>
            <person name="Arahal R. D."/>
            <person name="Lucena T."/>
        </authorList>
    </citation>
    <scope>NUCLEOTIDE SEQUENCE [LARGE SCALE GENOMIC DNA]</scope>
    <source>
        <strain evidence="13">CECT 8621</strain>
    </source>
</reference>
<evidence type="ECO:0000256" key="6">
    <source>
        <dbReference type="ARBA" id="ARBA00022833"/>
    </source>
</evidence>
<sequence length="447" mass="49483">MPRLFGLCLSFLTVLSTAAKADDVTSFQLDNGMDVVVIEDHRAPVVVHMVWYRVGAADEPPGRSGIAHFLEHLMFKGTDAYPDGSVSDIVEANGGSDNAFTSYDYTGYYQRVAADRLGLMMELEADRMTGLTLSEADVLTERDVILEERNQRTENSAGALFGEQRRAAQFMNHPYGIPIIGWRAEMQTLSRDDAFNFYHTYYAPNNAILVVAGDVTPEQVRDLAETYYGPLTPSDALPVRARPQEPPQLAERRIRFADPRVAQPYVIRTYLVPERDPGDQEQAAALVFLSNLLGGEGATSLLGEKLQFETQQALYTSAFYDGLSMDDTTFGLVMVPAQGVSLQEGEDAMDAVIAEFMETGVDLEKFESLKTQIRAANIYAKDNVQGLARNYGEALSVGLTVQDVQDWPAILDAVTPDDVMEAARTIFDRRNAVTGWLEREDTTEVTQ</sequence>
<feature type="signal peptide" evidence="9">
    <location>
        <begin position="1"/>
        <end position="21"/>
    </location>
</feature>
<dbReference type="Proteomes" id="UP000202922">
    <property type="component" value="Unassembled WGS sequence"/>
</dbReference>
<dbReference type="PROSITE" id="PS00143">
    <property type="entry name" value="INSULINASE"/>
    <property type="match status" value="1"/>
</dbReference>
<evidence type="ECO:0000256" key="2">
    <source>
        <dbReference type="ARBA" id="ARBA00007261"/>
    </source>
</evidence>
<dbReference type="AlphaFoldDB" id="A0A238KU51"/>